<feature type="domain" description="AMP-binding enzyme C-terminal" evidence="3">
    <location>
        <begin position="607"/>
        <end position="689"/>
    </location>
</feature>
<dbReference type="PANTHER" id="PTHR43347:SF3">
    <property type="entry name" value="ACYL-COA SYNTHETASE SHORT-CHAIN FAMILY MEMBER 3, MITOCHONDRIAL"/>
    <property type="match status" value="1"/>
</dbReference>
<evidence type="ECO:0000256" key="1">
    <source>
        <dbReference type="SAM" id="MobiDB-lite"/>
    </source>
</evidence>
<dbReference type="AlphaFoldDB" id="A0A507FFQ5"/>
<dbReference type="Gene3D" id="3.40.50.12780">
    <property type="entry name" value="N-terminal domain of ligase-like"/>
    <property type="match status" value="2"/>
</dbReference>
<feature type="domain" description="AMP-dependent synthetase/ligase" evidence="2">
    <location>
        <begin position="130"/>
        <end position="483"/>
    </location>
</feature>
<dbReference type="OrthoDB" id="1706066at2759"/>
<proteinExistence type="predicted"/>
<dbReference type="STRING" id="246404.A0A507FFQ5"/>
<evidence type="ECO:0000259" key="3">
    <source>
        <dbReference type="Pfam" id="PF13193"/>
    </source>
</evidence>
<dbReference type="PROSITE" id="PS00455">
    <property type="entry name" value="AMP_BINDING"/>
    <property type="match status" value="1"/>
</dbReference>
<gene>
    <name evidence="4" type="ORF">CcCBS67573_g03650</name>
</gene>
<evidence type="ECO:0008006" key="6">
    <source>
        <dbReference type="Google" id="ProtNLM"/>
    </source>
</evidence>
<sequence>MVEVRKAVHAKETLHHASASAQTEMRTRATREAGAYWEGVAKGIEWGVAPVFGNRAQAAEETVLTPANVDMASLALYTNLVGRHAADPRHKHAPALLYDGPLANALTPASEAASAKNHSDGPSKGVKLAFSFSQLDTRVRAVARCLMDLNVTQGDVVLIYMPMVPEAVFAMLACVRIGAVHAVVFGGFAATELAKRIQDAQPKVVIYASCGLEPKRVIPYKQAMDEALAISTHQPSHLVLFNRPELAITPFPANHVPFPTPYSYKTAVLNAMPEPAVVPYNSPLYLLYTSGSTGKPKGVVRDVGGHALALKHAMDWILGVKKGDVFFSASDIGWVVGHTFIVYGPLLQGCATVLYEGKPVMPKDGAAAFWRIVQEYKVNALYTAPTALRAIRREDPNGQLIRKYNLKSLVNVFIAGERCDPDTACFFTKKLGVPLRDNFWQTETGTPITGPCSMIETKNGGHLTLPKMGSCGPPVPGFDMKVLVPPKHHAAFEKTLEQSRGKAGGSSMKGEPGNEFTDDGEPAHRFWVEASPNEVGSLVIKLPLPPGCFPTLWKNHSGYMKSYFERFPGYYDLTDQGFIDEDGYVTVLGRSDDVLNVAGHRLSSGGIEEVVSSHPAVAECAVIGKKDGLKGEKPIAFVVLKSMHGSGSAIKPNVVERELVAAVREKIGAVACFETVVVVPRLPKTRSGKILRRSLRAISNGEVYGIPATIEDPEVLHEIAAMMKATAGNGKSKL</sequence>
<evidence type="ECO:0000313" key="4">
    <source>
        <dbReference type="EMBL" id="TPX75074.1"/>
    </source>
</evidence>
<accession>A0A507FFQ5</accession>
<evidence type="ECO:0000259" key="2">
    <source>
        <dbReference type="Pfam" id="PF00501"/>
    </source>
</evidence>
<organism evidence="4 5">
    <name type="scientific">Chytriomyces confervae</name>
    <dbReference type="NCBI Taxonomy" id="246404"/>
    <lineage>
        <taxon>Eukaryota</taxon>
        <taxon>Fungi</taxon>
        <taxon>Fungi incertae sedis</taxon>
        <taxon>Chytridiomycota</taxon>
        <taxon>Chytridiomycota incertae sedis</taxon>
        <taxon>Chytridiomycetes</taxon>
        <taxon>Chytridiales</taxon>
        <taxon>Chytriomycetaceae</taxon>
        <taxon>Chytriomyces</taxon>
    </lineage>
</organism>
<evidence type="ECO:0000313" key="5">
    <source>
        <dbReference type="Proteomes" id="UP000320333"/>
    </source>
</evidence>
<dbReference type="Pfam" id="PF13193">
    <property type="entry name" value="AMP-binding_C"/>
    <property type="match status" value="1"/>
</dbReference>
<reference evidence="4 5" key="1">
    <citation type="journal article" date="2019" name="Sci. Rep.">
        <title>Comparative genomics of chytrid fungi reveal insights into the obligate biotrophic and pathogenic lifestyle of Synchytrium endobioticum.</title>
        <authorList>
            <person name="van de Vossenberg B.T.L.H."/>
            <person name="Warris S."/>
            <person name="Nguyen H.D.T."/>
            <person name="van Gent-Pelzer M.P.E."/>
            <person name="Joly D.L."/>
            <person name="van de Geest H.C."/>
            <person name="Bonants P.J.M."/>
            <person name="Smith D.S."/>
            <person name="Levesque C.A."/>
            <person name="van der Lee T.A.J."/>
        </authorList>
    </citation>
    <scope>NUCLEOTIDE SEQUENCE [LARGE SCALE GENOMIC DNA]</scope>
    <source>
        <strain evidence="4 5">CBS 675.73</strain>
    </source>
</reference>
<comment type="caution">
    <text evidence="4">The sequence shown here is derived from an EMBL/GenBank/DDBJ whole genome shotgun (WGS) entry which is preliminary data.</text>
</comment>
<dbReference type="Pfam" id="PF00501">
    <property type="entry name" value="AMP-binding"/>
    <property type="match status" value="1"/>
</dbReference>
<dbReference type="InterPro" id="IPR000873">
    <property type="entry name" value="AMP-dep_synth/lig_dom"/>
</dbReference>
<dbReference type="PANTHER" id="PTHR43347">
    <property type="entry name" value="ACYL-COA SYNTHETASE"/>
    <property type="match status" value="1"/>
</dbReference>
<dbReference type="GO" id="GO:0050218">
    <property type="term" value="F:propionate-CoA ligase activity"/>
    <property type="evidence" value="ECO:0007669"/>
    <property type="project" value="TreeGrafter"/>
</dbReference>
<dbReference type="Gene3D" id="3.30.300.30">
    <property type="match status" value="1"/>
</dbReference>
<dbReference type="InterPro" id="IPR025110">
    <property type="entry name" value="AMP-bd_C"/>
</dbReference>
<dbReference type="InterPro" id="IPR045851">
    <property type="entry name" value="AMP-bd_C_sf"/>
</dbReference>
<feature type="region of interest" description="Disordered" evidence="1">
    <location>
        <begin position="496"/>
        <end position="518"/>
    </location>
</feature>
<dbReference type="InterPro" id="IPR020845">
    <property type="entry name" value="AMP-binding_CS"/>
</dbReference>
<dbReference type="InterPro" id="IPR042099">
    <property type="entry name" value="ANL_N_sf"/>
</dbReference>
<dbReference type="Proteomes" id="UP000320333">
    <property type="component" value="Unassembled WGS sequence"/>
</dbReference>
<name>A0A507FFQ5_9FUNG</name>
<dbReference type="EMBL" id="QEAP01000096">
    <property type="protein sequence ID" value="TPX75074.1"/>
    <property type="molecule type" value="Genomic_DNA"/>
</dbReference>
<keyword evidence="5" id="KW-1185">Reference proteome</keyword>
<dbReference type="SUPFAM" id="SSF56801">
    <property type="entry name" value="Acetyl-CoA synthetase-like"/>
    <property type="match status" value="1"/>
</dbReference>
<protein>
    <recommendedName>
        <fullName evidence="6">Acetate---CoA ligase</fullName>
    </recommendedName>
</protein>